<comment type="caution">
    <text evidence="2">The sequence shown here is derived from an EMBL/GenBank/DDBJ whole genome shotgun (WGS) entry which is preliminary data.</text>
</comment>
<feature type="region of interest" description="Disordered" evidence="1">
    <location>
        <begin position="228"/>
        <end position="254"/>
    </location>
</feature>
<feature type="compositionally biased region" description="Basic and acidic residues" evidence="1">
    <location>
        <begin position="233"/>
        <end position="254"/>
    </location>
</feature>
<gene>
    <name evidence="2" type="ORF">RN001_013051</name>
</gene>
<evidence type="ECO:0000256" key="1">
    <source>
        <dbReference type="SAM" id="MobiDB-lite"/>
    </source>
</evidence>
<name>A0AAN7S6T4_9COLE</name>
<evidence type="ECO:0000313" key="3">
    <source>
        <dbReference type="Proteomes" id="UP001353858"/>
    </source>
</evidence>
<feature type="region of interest" description="Disordered" evidence="1">
    <location>
        <begin position="135"/>
        <end position="167"/>
    </location>
</feature>
<dbReference type="EMBL" id="JARPUR010000006">
    <property type="protein sequence ID" value="KAK4873691.1"/>
    <property type="molecule type" value="Genomic_DNA"/>
</dbReference>
<evidence type="ECO:0000313" key="2">
    <source>
        <dbReference type="EMBL" id="KAK4873691.1"/>
    </source>
</evidence>
<reference evidence="3" key="1">
    <citation type="submission" date="2023-01" db="EMBL/GenBank/DDBJ databases">
        <title>Key to firefly adult light organ development and bioluminescence: homeobox transcription factors regulate luciferase expression and transportation to peroxisome.</title>
        <authorList>
            <person name="Fu X."/>
        </authorList>
    </citation>
    <scope>NUCLEOTIDE SEQUENCE [LARGE SCALE GENOMIC DNA]</scope>
</reference>
<dbReference type="Proteomes" id="UP001353858">
    <property type="component" value="Unassembled WGS sequence"/>
</dbReference>
<proteinExistence type="predicted"/>
<dbReference type="AlphaFoldDB" id="A0AAN7S6T4"/>
<protein>
    <submittedName>
        <fullName evidence="2">Uncharacterized protein</fullName>
    </submittedName>
</protein>
<organism evidence="2 3">
    <name type="scientific">Aquatica leii</name>
    <dbReference type="NCBI Taxonomy" id="1421715"/>
    <lineage>
        <taxon>Eukaryota</taxon>
        <taxon>Metazoa</taxon>
        <taxon>Ecdysozoa</taxon>
        <taxon>Arthropoda</taxon>
        <taxon>Hexapoda</taxon>
        <taxon>Insecta</taxon>
        <taxon>Pterygota</taxon>
        <taxon>Neoptera</taxon>
        <taxon>Endopterygota</taxon>
        <taxon>Coleoptera</taxon>
        <taxon>Polyphaga</taxon>
        <taxon>Elateriformia</taxon>
        <taxon>Elateroidea</taxon>
        <taxon>Lampyridae</taxon>
        <taxon>Luciolinae</taxon>
        <taxon>Aquatica</taxon>
    </lineage>
</organism>
<accession>A0AAN7S6T4</accession>
<keyword evidence="3" id="KW-1185">Reference proteome</keyword>
<feature type="compositionally biased region" description="Basic and acidic residues" evidence="1">
    <location>
        <begin position="138"/>
        <end position="165"/>
    </location>
</feature>
<sequence length="314" mass="37165">MILIAPGEMQTITVQEVENFSAKMQLDAIELLRAAIETKVANPCEVLSDYFVEEYGPTTWNCVDYNGYKIYSNKKIILKARIQARITRERDTRFENRDARVEDRTTRLSRNIRDTRALNSNDRVREDRNRITRSSMLDNRDQNNRVRDNNRDTRVENRFNTREQNRNNVNLRDTSRASENLSIRAAESDFSRRNVRQAQRTNERRNIRIMGREILDTSRRFVQRNVDINNNRETAERQEKASDRDRRFGNPDSRVREADVRVGEYYKKNNDISQWSHVLTATFGVLLLAQIITSSNTKKYGISHFLYDIKEKIY</sequence>